<feature type="domain" description="4'-phosphopantetheinyl transferase" evidence="4">
    <location>
        <begin position="106"/>
        <end position="165"/>
    </location>
</feature>
<evidence type="ECO:0000256" key="2">
    <source>
        <dbReference type="ARBA" id="ARBA00022679"/>
    </source>
</evidence>
<dbReference type="InterPro" id="IPR037143">
    <property type="entry name" value="4-PPantetheinyl_Trfase_dom_sf"/>
</dbReference>
<dbReference type="Pfam" id="PF01648">
    <property type="entry name" value="ACPS"/>
    <property type="match status" value="1"/>
</dbReference>
<dbReference type="InterPro" id="IPR008278">
    <property type="entry name" value="4-PPantetheinyl_Trfase_dom"/>
</dbReference>
<sequence length="256" mass="26892">MTYLMTQVAPKVWVAGDRRRRWAAAPPHPLDRVPAAGPPQWRVEEFLASRALLRHLLRATLPELADAVVTADAHGRPVLDGHPDTGISISHDGDAIAVAVAPDRKVGVDVQLPPDTAPEALLRRCMGEHLPHVLPLPEGRRAAELAWVWTAQEACVKAAGTGLSGRPWAIDIPPGVRHGRWDDFTWVSLRGRSRTPLSCAFTAPGVTNGHAASTAPGSVAGTNTVGTHTVGAPTAGAPTDPIGGASPRGVLETSCS</sequence>
<feature type="region of interest" description="Disordered" evidence="3">
    <location>
        <begin position="214"/>
        <end position="256"/>
    </location>
</feature>
<keyword evidence="6" id="KW-1185">Reference proteome</keyword>
<evidence type="ECO:0000256" key="3">
    <source>
        <dbReference type="SAM" id="MobiDB-lite"/>
    </source>
</evidence>
<reference evidence="6" key="1">
    <citation type="journal article" date="2019" name="Int. J. Syst. Evol. Microbiol.">
        <title>The Global Catalogue of Microorganisms (GCM) 10K type strain sequencing project: providing services to taxonomists for standard genome sequencing and annotation.</title>
        <authorList>
            <consortium name="The Broad Institute Genomics Platform"/>
            <consortium name="The Broad Institute Genome Sequencing Center for Infectious Disease"/>
            <person name="Wu L."/>
            <person name="Ma J."/>
        </authorList>
    </citation>
    <scope>NUCLEOTIDE SEQUENCE [LARGE SCALE GENOMIC DNA]</scope>
    <source>
        <strain evidence="6">SYNS20</strain>
    </source>
</reference>
<name>A0ABW2JV95_9ACTN</name>
<gene>
    <name evidence="5" type="ORF">ACFQVC_34425</name>
</gene>
<dbReference type="GO" id="GO:0016740">
    <property type="term" value="F:transferase activity"/>
    <property type="evidence" value="ECO:0007669"/>
    <property type="project" value="UniProtKB-KW"/>
</dbReference>
<dbReference type="EMBL" id="JBHTCF010000020">
    <property type="protein sequence ID" value="MFC7309293.1"/>
    <property type="molecule type" value="Genomic_DNA"/>
</dbReference>
<evidence type="ECO:0000313" key="6">
    <source>
        <dbReference type="Proteomes" id="UP001596523"/>
    </source>
</evidence>
<dbReference type="SUPFAM" id="SSF56214">
    <property type="entry name" value="4'-phosphopantetheinyl transferase"/>
    <property type="match status" value="2"/>
</dbReference>
<dbReference type="RefSeq" id="WP_381838080.1">
    <property type="nucleotide sequence ID" value="NZ_JBHTCF010000020.1"/>
</dbReference>
<comment type="caution">
    <text evidence="5">The sequence shown here is derived from an EMBL/GenBank/DDBJ whole genome shotgun (WGS) entry which is preliminary data.</text>
</comment>
<keyword evidence="2 5" id="KW-0808">Transferase</keyword>
<dbReference type="InterPro" id="IPR050559">
    <property type="entry name" value="P-Pant_transferase_sf"/>
</dbReference>
<evidence type="ECO:0000259" key="4">
    <source>
        <dbReference type="Pfam" id="PF01648"/>
    </source>
</evidence>
<dbReference type="PANTHER" id="PTHR12215">
    <property type="entry name" value="PHOSPHOPANTETHEINE TRANSFERASE"/>
    <property type="match status" value="1"/>
</dbReference>
<evidence type="ECO:0000256" key="1">
    <source>
        <dbReference type="ARBA" id="ARBA00010990"/>
    </source>
</evidence>
<evidence type="ECO:0000313" key="5">
    <source>
        <dbReference type="EMBL" id="MFC7309293.1"/>
    </source>
</evidence>
<organism evidence="5 6">
    <name type="scientific">Streptomyces monticola</name>
    <dbReference type="NCBI Taxonomy" id="2666263"/>
    <lineage>
        <taxon>Bacteria</taxon>
        <taxon>Bacillati</taxon>
        <taxon>Actinomycetota</taxon>
        <taxon>Actinomycetes</taxon>
        <taxon>Kitasatosporales</taxon>
        <taxon>Streptomycetaceae</taxon>
        <taxon>Streptomyces</taxon>
    </lineage>
</organism>
<dbReference type="Gene3D" id="3.90.470.20">
    <property type="entry name" value="4'-phosphopantetheinyl transferase domain"/>
    <property type="match status" value="1"/>
</dbReference>
<proteinExistence type="inferred from homology"/>
<comment type="similarity">
    <text evidence="1">Belongs to the P-Pant transferase superfamily. Gsp/Sfp/HetI/AcpT family.</text>
</comment>
<accession>A0ABW2JV95</accession>
<dbReference type="Proteomes" id="UP001596523">
    <property type="component" value="Unassembled WGS sequence"/>
</dbReference>
<protein>
    <submittedName>
        <fullName evidence="5">4'-phosphopantetheinyl transferase family protein</fullName>
    </submittedName>
</protein>
<dbReference type="PANTHER" id="PTHR12215:SF10">
    <property type="entry name" value="L-AMINOADIPATE-SEMIALDEHYDE DEHYDROGENASE-PHOSPHOPANTETHEINYL TRANSFERASE"/>
    <property type="match status" value="1"/>
</dbReference>